<accession>A0ABT2AAN1</accession>
<comment type="similarity">
    <text evidence="2">Belongs to the TonB family.</text>
</comment>
<keyword evidence="8" id="KW-1133">Transmembrane helix</keyword>
<evidence type="ECO:0000256" key="8">
    <source>
        <dbReference type="ARBA" id="ARBA00022989"/>
    </source>
</evidence>
<dbReference type="Gene3D" id="3.30.1150.10">
    <property type="match status" value="1"/>
</dbReference>
<keyword evidence="3" id="KW-0813">Transport</keyword>
<keyword evidence="7" id="KW-0653">Protein transport</keyword>
<name>A0ABT2AAN1_9BURK</name>
<reference evidence="12 13" key="1">
    <citation type="submission" date="2022-08" db="EMBL/GenBank/DDBJ databases">
        <title>Reclassification of Massilia species as members of the genera Telluria, Duganella, Pseudoduganella, Mokoshia gen. nov. and Zemynaea gen. nov. using orthogonal and non-orthogonal genome-based approaches.</title>
        <authorList>
            <person name="Bowman J.P."/>
        </authorList>
    </citation>
    <scope>NUCLEOTIDE SEQUENCE [LARGE SCALE GENOMIC DNA]</scope>
    <source>
        <strain evidence="12 13">LMG 28164</strain>
    </source>
</reference>
<feature type="signal peptide" evidence="10">
    <location>
        <begin position="1"/>
        <end position="21"/>
    </location>
</feature>
<keyword evidence="4" id="KW-1003">Cell membrane</keyword>
<keyword evidence="5" id="KW-0997">Cell inner membrane</keyword>
<keyword evidence="9" id="KW-0472">Membrane</keyword>
<evidence type="ECO:0000259" key="11">
    <source>
        <dbReference type="PROSITE" id="PS52015"/>
    </source>
</evidence>
<dbReference type="SUPFAM" id="SSF74653">
    <property type="entry name" value="TolA/TonB C-terminal domain"/>
    <property type="match status" value="1"/>
</dbReference>
<evidence type="ECO:0000256" key="3">
    <source>
        <dbReference type="ARBA" id="ARBA00022448"/>
    </source>
</evidence>
<dbReference type="PANTHER" id="PTHR33446:SF2">
    <property type="entry name" value="PROTEIN TONB"/>
    <property type="match status" value="1"/>
</dbReference>
<evidence type="ECO:0000256" key="7">
    <source>
        <dbReference type="ARBA" id="ARBA00022927"/>
    </source>
</evidence>
<evidence type="ECO:0000256" key="1">
    <source>
        <dbReference type="ARBA" id="ARBA00004383"/>
    </source>
</evidence>
<dbReference type="EMBL" id="JANUGX010000023">
    <property type="protein sequence ID" value="MCS0591132.1"/>
    <property type="molecule type" value="Genomic_DNA"/>
</dbReference>
<dbReference type="NCBIfam" id="TIGR01352">
    <property type="entry name" value="tonB_Cterm"/>
    <property type="match status" value="1"/>
</dbReference>
<evidence type="ECO:0000256" key="6">
    <source>
        <dbReference type="ARBA" id="ARBA00022692"/>
    </source>
</evidence>
<keyword evidence="10" id="KW-0732">Signal</keyword>
<keyword evidence="6" id="KW-0812">Transmembrane</keyword>
<feature type="chain" id="PRO_5045995934" evidence="10">
    <location>
        <begin position="22"/>
        <end position="117"/>
    </location>
</feature>
<dbReference type="RefSeq" id="WP_258846904.1">
    <property type="nucleotide sequence ID" value="NZ_JANUGX010000023.1"/>
</dbReference>
<evidence type="ECO:0000256" key="2">
    <source>
        <dbReference type="ARBA" id="ARBA00006555"/>
    </source>
</evidence>
<protein>
    <submittedName>
        <fullName evidence="12">Energy transducer TonB</fullName>
    </submittedName>
</protein>
<evidence type="ECO:0000313" key="13">
    <source>
        <dbReference type="Proteomes" id="UP001205560"/>
    </source>
</evidence>
<dbReference type="PROSITE" id="PS52015">
    <property type="entry name" value="TONB_CTD"/>
    <property type="match status" value="1"/>
</dbReference>
<sequence length="117" mass="12608">MPRYAMLFAAALFAFSLNAGAQTDAPMTPPSGPQQNTCARPAYPVEALRNEWTGTTTIAFLIGPDGLVKDARLVKSSGHAVLDDAARNALSRCQFKPAMLDGKPVTAWQPVQYVWSL</sequence>
<keyword evidence="13" id="KW-1185">Reference proteome</keyword>
<feature type="domain" description="TonB C-terminal" evidence="11">
    <location>
        <begin position="28"/>
        <end position="117"/>
    </location>
</feature>
<evidence type="ECO:0000256" key="5">
    <source>
        <dbReference type="ARBA" id="ARBA00022519"/>
    </source>
</evidence>
<evidence type="ECO:0000256" key="9">
    <source>
        <dbReference type="ARBA" id="ARBA00023136"/>
    </source>
</evidence>
<dbReference type="Proteomes" id="UP001205560">
    <property type="component" value="Unassembled WGS sequence"/>
</dbReference>
<comment type="caution">
    <text evidence="12">The sequence shown here is derived from an EMBL/GenBank/DDBJ whole genome shotgun (WGS) entry which is preliminary data.</text>
</comment>
<evidence type="ECO:0000256" key="10">
    <source>
        <dbReference type="SAM" id="SignalP"/>
    </source>
</evidence>
<organism evidence="12 13">
    <name type="scientific">Massilia norwichensis</name>
    <dbReference type="NCBI Taxonomy" id="1442366"/>
    <lineage>
        <taxon>Bacteria</taxon>
        <taxon>Pseudomonadati</taxon>
        <taxon>Pseudomonadota</taxon>
        <taxon>Betaproteobacteria</taxon>
        <taxon>Burkholderiales</taxon>
        <taxon>Oxalobacteraceae</taxon>
        <taxon>Telluria group</taxon>
        <taxon>Massilia</taxon>
    </lineage>
</organism>
<gene>
    <name evidence="12" type="ORF">NX782_18245</name>
</gene>
<evidence type="ECO:0000256" key="4">
    <source>
        <dbReference type="ARBA" id="ARBA00022475"/>
    </source>
</evidence>
<dbReference type="InterPro" id="IPR037682">
    <property type="entry name" value="TonB_C"/>
</dbReference>
<dbReference type="PANTHER" id="PTHR33446">
    <property type="entry name" value="PROTEIN TONB-RELATED"/>
    <property type="match status" value="1"/>
</dbReference>
<dbReference type="Pfam" id="PF03544">
    <property type="entry name" value="TonB_C"/>
    <property type="match status" value="1"/>
</dbReference>
<comment type="subcellular location">
    <subcellularLocation>
        <location evidence="1">Cell inner membrane</location>
        <topology evidence="1">Single-pass membrane protein</topology>
        <orientation evidence="1">Periplasmic side</orientation>
    </subcellularLocation>
</comment>
<proteinExistence type="inferred from homology"/>
<dbReference type="InterPro" id="IPR051045">
    <property type="entry name" value="TonB-dependent_transducer"/>
</dbReference>
<dbReference type="InterPro" id="IPR006260">
    <property type="entry name" value="TonB/TolA_C"/>
</dbReference>
<evidence type="ECO:0000313" key="12">
    <source>
        <dbReference type="EMBL" id="MCS0591132.1"/>
    </source>
</evidence>